<evidence type="ECO:0000313" key="3">
    <source>
        <dbReference type="EMBL" id="MBB5316591.1"/>
    </source>
</evidence>
<dbReference type="Proteomes" id="UP000568106">
    <property type="component" value="Unassembled WGS sequence"/>
</dbReference>
<dbReference type="Pfam" id="PF07589">
    <property type="entry name" value="PEP-CTERM"/>
    <property type="match status" value="1"/>
</dbReference>
<feature type="chain" id="PRO_5031428868" description="Ice-binding protein C-terminal domain-containing protein" evidence="1">
    <location>
        <begin position="24"/>
        <end position="177"/>
    </location>
</feature>
<organism evidence="3 4">
    <name type="scientific">Tunturiibacter empetritectus</name>
    <dbReference type="NCBI Taxonomy" id="3069691"/>
    <lineage>
        <taxon>Bacteria</taxon>
        <taxon>Pseudomonadati</taxon>
        <taxon>Acidobacteriota</taxon>
        <taxon>Terriglobia</taxon>
        <taxon>Terriglobales</taxon>
        <taxon>Acidobacteriaceae</taxon>
        <taxon>Tunturiibacter</taxon>
    </lineage>
</organism>
<evidence type="ECO:0000256" key="1">
    <source>
        <dbReference type="SAM" id="SignalP"/>
    </source>
</evidence>
<gene>
    <name evidence="3" type="ORF">HDF09_001241</name>
</gene>
<dbReference type="PROSITE" id="PS51257">
    <property type="entry name" value="PROKAR_LIPOPROTEIN"/>
    <property type="match status" value="1"/>
</dbReference>
<dbReference type="InterPro" id="IPR013424">
    <property type="entry name" value="Ice-binding_C"/>
</dbReference>
<evidence type="ECO:0000259" key="2">
    <source>
        <dbReference type="Pfam" id="PF07589"/>
    </source>
</evidence>
<dbReference type="EMBL" id="JACHDY010000001">
    <property type="protein sequence ID" value="MBB5316591.1"/>
    <property type="molecule type" value="Genomic_DNA"/>
</dbReference>
<feature type="signal peptide" evidence="1">
    <location>
        <begin position="1"/>
        <end position="23"/>
    </location>
</feature>
<dbReference type="NCBIfam" id="TIGR02595">
    <property type="entry name" value="PEP_CTERM"/>
    <property type="match status" value="1"/>
</dbReference>
<reference evidence="3" key="1">
    <citation type="submission" date="2020-08" db="EMBL/GenBank/DDBJ databases">
        <title>Genomic Encyclopedia of Type Strains, Phase IV (KMG-V): Genome sequencing to study the core and pangenomes of soil and plant-associated prokaryotes.</title>
        <authorList>
            <person name="Whitman W."/>
        </authorList>
    </citation>
    <scope>NUCLEOTIDE SEQUENCE [LARGE SCALE GENOMIC DNA]</scope>
    <source>
        <strain evidence="3">M8UP27</strain>
    </source>
</reference>
<evidence type="ECO:0000313" key="4">
    <source>
        <dbReference type="Proteomes" id="UP000568106"/>
    </source>
</evidence>
<comment type="caution">
    <text evidence="3">The sequence shown here is derived from an EMBL/GenBank/DDBJ whole genome shotgun (WGS) entry which is preliminary data.</text>
</comment>
<keyword evidence="1" id="KW-0732">Signal</keyword>
<name>A0A7W8IG76_9BACT</name>
<protein>
    <recommendedName>
        <fullName evidence="2">Ice-binding protein C-terminal domain-containing protein</fullName>
    </recommendedName>
</protein>
<proteinExistence type="predicted"/>
<accession>A0A7W8IG76</accession>
<keyword evidence="4" id="KW-1185">Reference proteome</keyword>
<feature type="domain" description="Ice-binding protein C-terminal" evidence="2">
    <location>
        <begin position="150"/>
        <end position="173"/>
    </location>
</feature>
<sequence length="177" mass="18249">MKIRTVGLCILALAVACTSGAHADTFSFNFSGSAFNGSGTITASASGSGVYTITGISGIVDNQIITSLLGVNAFDNNDNLLYSPGFLFGAYNFDTQGVSFQIGSGGDRVNIGQGGFLNLFEVADLDPSKSNRDITENISIDVEKIASTSPVPEPGTLALLGTGILGVAGLMRRRLTT</sequence>
<dbReference type="AlphaFoldDB" id="A0A7W8IG76"/>